<dbReference type="EMBL" id="JMSE01001084">
    <property type="protein sequence ID" value="KDN64945.1"/>
    <property type="molecule type" value="Genomic_DNA"/>
</dbReference>
<comment type="caution">
    <text evidence="2">The sequence shown here is derived from an EMBL/GenBank/DDBJ whole genome shotgun (WGS) entry which is preliminary data.</text>
</comment>
<proteinExistence type="predicted"/>
<keyword evidence="3" id="KW-1185">Reference proteome</keyword>
<organism evidence="2 3">
    <name type="scientific">Colletotrichum sublineola</name>
    <name type="common">Sorghum anthracnose fungus</name>
    <dbReference type="NCBI Taxonomy" id="1173701"/>
    <lineage>
        <taxon>Eukaryota</taxon>
        <taxon>Fungi</taxon>
        <taxon>Dikarya</taxon>
        <taxon>Ascomycota</taxon>
        <taxon>Pezizomycotina</taxon>
        <taxon>Sordariomycetes</taxon>
        <taxon>Hypocreomycetidae</taxon>
        <taxon>Glomerellales</taxon>
        <taxon>Glomerellaceae</taxon>
        <taxon>Colletotrichum</taxon>
        <taxon>Colletotrichum graminicola species complex</taxon>
    </lineage>
</organism>
<dbReference type="OrthoDB" id="4850075at2759"/>
<reference evidence="3" key="1">
    <citation type="journal article" date="2014" name="Genome Announc.">
        <title>Draft genome sequence of Colletotrichum sublineola, a destructive pathogen of cultivated sorghum.</title>
        <authorList>
            <person name="Baroncelli R."/>
            <person name="Sanz-Martin J.M."/>
            <person name="Rech G.E."/>
            <person name="Sukno S.A."/>
            <person name="Thon M.R."/>
        </authorList>
    </citation>
    <scope>NUCLEOTIDE SEQUENCE [LARGE SCALE GENOMIC DNA]</scope>
    <source>
        <strain evidence="3">TX430BB</strain>
    </source>
</reference>
<dbReference type="InterPro" id="IPR046676">
    <property type="entry name" value="DUF6546"/>
</dbReference>
<dbReference type="OMA" id="LLVCREW"/>
<dbReference type="AlphaFoldDB" id="A0A066XFZ3"/>
<evidence type="ECO:0000313" key="3">
    <source>
        <dbReference type="Proteomes" id="UP000027238"/>
    </source>
</evidence>
<feature type="domain" description="DUF6546" evidence="1">
    <location>
        <begin position="365"/>
        <end position="490"/>
    </location>
</feature>
<gene>
    <name evidence="2" type="ORF">CSUB01_06209</name>
</gene>
<dbReference type="HOGENOM" id="CLU_470093_0_0_1"/>
<dbReference type="Pfam" id="PF20183">
    <property type="entry name" value="DUF6546"/>
    <property type="match status" value="1"/>
</dbReference>
<dbReference type="STRING" id="1173701.A0A066XFZ3"/>
<evidence type="ECO:0000313" key="2">
    <source>
        <dbReference type="EMBL" id="KDN64945.1"/>
    </source>
</evidence>
<sequence length="580" mass="65777">MPTGWNFLPLELQWMIRDQIKSISPATKRARNVFPYSQLLLVCREWHSWFCDENFRFLVLDQDRLDEFKNLVSNNEARRNRVQRIVLRIRLPDYDYPACDEEEDDDTACTNDEVFIDTLRRFMAIMSTWPKREGNPGIVLDLGAYSPSDGKHGFRDYRFSDQYQYGAPQAGYQEHAAALRRAREAGKNQKSTCPGWNRICNTECSTPSVSSKKRLLATIGDPQRQHFSKVFTDGHQNTPSRTVLKGIASAPAIVYLDLRRHYYRPISFQVLGCLVRQGFPYLRGLCRETWRAAGIPQSRSMDGSVGLMNALRALPATMQHFRLLCESNKTLQGENTVAATVPPSSSATSDATTAHSGIHYPSHVQLGGMACAAAKLSTRLRTFCATYTVSFEDFVHADFLQGSPIHRHLHSLCMTSSILQDRVSCNSQDFINLVEMAGCFAFMSMPKLNTLILWDGGQSDGFLMQFTYTYSYLSGIERRRPTLTIQGTRYARDDLLPAVLNLNNVVMKKLPQQGYSSILVYCNESHATGRKEKQEEEGGPAVTKSLHEHGLEFREVRPYILNSDSAKQRMFERPMPRGGL</sequence>
<protein>
    <submittedName>
        <fullName evidence="2">Putative F-box domain-containing protein</fullName>
    </submittedName>
</protein>
<dbReference type="Proteomes" id="UP000027238">
    <property type="component" value="Unassembled WGS sequence"/>
</dbReference>
<evidence type="ECO:0000259" key="1">
    <source>
        <dbReference type="Pfam" id="PF20183"/>
    </source>
</evidence>
<dbReference type="eggNOG" id="ENOG502SM97">
    <property type="taxonomic scope" value="Eukaryota"/>
</dbReference>
<name>A0A066XFZ3_COLSU</name>
<accession>A0A066XFZ3</accession>